<keyword evidence="5" id="KW-1003">Cell membrane</keyword>
<reference evidence="12 13" key="1">
    <citation type="submission" date="2017-12" db="EMBL/GenBank/DDBJ databases">
        <title>Integrating genomic resources of turbot (Scophthalmus maximus) in depth evaluation of genetic and physical mapping variation across individuals.</title>
        <authorList>
            <person name="Martinez P."/>
        </authorList>
    </citation>
    <scope>NUCLEOTIDE SEQUENCE [LARGE SCALE GENOMIC DNA]</scope>
</reference>
<dbReference type="EMBL" id="CP026256">
    <property type="protein sequence ID" value="AWP13178.1"/>
    <property type="molecule type" value="Genomic_DNA"/>
</dbReference>
<keyword evidence="7" id="KW-0965">Cell junction</keyword>
<dbReference type="Proteomes" id="UP000246464">
    <property type="component" value="Chromosome 14"/>
</dbReference>
<dbReference type="InterPro" id="IPR017974">
    <property type="entry name" value="Claudin_CS"/>
</dbReference>
<comment type="subcellular location">
    <subcellularLocation>
        <location evidence="1">Cell junction</location>
        <location evidence="1">Tight junction</location>
    </subcellularLocation>
    <subcellularLocation>
        <location evidence="2">Cell membrane</location>
        <topology evidence="2">Multi-pass membrane protein</topology>
    </subcellularLocation>
</comment>
<comment type="similarity">
    <text evidence="3">Belongs to the claudin family.</text>
</comment>
<keyword evidence="8 11" id="KW-1133">Transmembrane helix</keyword>
<proteinExistence type="inferred from homology"/>
<evidence type="ECO:0000256" key="2">
    <source>
        <dbReference type="ARBA" id="ARBA00004651"/>
    </source>
</evidence>
<organism evidence="12 13">
    <name type="scientific">Scophthalmus maximus</name>
    <name type="common">Turbot</name>
    <name type="synonym">Psetta maxima</name>
    <dbReference type="NCBI Taxonomy" id="52904"/>
    <lineage>
        <taxon>Eukaryota</taxon>
        <taxon>Metazoa</taxon>
        <taxon>Chordata</taxon>
        <taxon>Craniata</taxon>
        <taxon>Vertebrata</taxon>
        <taxon>Euteleostomi</taxon>
        <taxon>Actinopterygii</taxon>
        <taxon>Neopterygii</taxon>
        <taxon>Teleostei</taxon>
        <taxon>Neoteleostei</taxon>
        <taxon>Acanthomorphata</taxon>
        <taxon>Carangaria</taxon>
        <taxon>Pleuronectiformes</taxon>
        <taxon>Pleuronectoidei</taxon>
        <taxon>Scophthalmidae</taxon>
        <taxon>Scophthalmus</taxon>
    </lineage>
</organism>
<feature type="region of interest" description="Disordered" evidence="10">
    <location>
        <begin position="220"/>
        <end position="277"/>
    </location>
</feature>
<dbReference type="GO" id="GO:0005886">
    <property type="term" value="C:plasma membrane"/>
    <property type="evidence" value="ECO:0007669"/>
    <property type="project" value="UniProtKB-SubCell"/>
</dbReference>
<keyword evidence="13" id="KW-1185">Reference proteome</keyword>
<evidence type="ECO:0000313" key="13">
    <source>
        <dbReference type="Proteomes" id="UP000246464"/>
    </source>
</evidence>
<feature type="compositionally biased region" description="Polar residues" evidence="10">
    <location>
        <begin position="239"/>
        <end position="277"/>
    </location>
</feature>
<dbReference type="PANTHER" id="PTHR12002">
    <property type="entry name" value="CLAUDIN"/>
    <property type="match status" value="1"/>
</dbReference>
<dbReference type="InterPro" id="IPR006187">
    <property type="entry name" value="Claudin"/>
</dbReference>
<evidence type="ECO:0000256" key="9">
    <source>
        <dbReference type="ARBA" id="ARBA00023136"/>
    </source>
</evidence>
<sequence>MDYWRITQLGGQGGSFIIRVAWYWSNLWKDCFTDSTAVTNCRDFPVLWTVTPFVQGVRGLLMCGLTLGFFGVVLCFFGMECTYIGGADKGKDKMVLAGAVFHLLGVVRYQHKNGLQDCGNVHGDWLLCHLCDWMDPRMCSMIAFSYYGNKIRSEFDDPHYKAQKFEIGVGVFVGWGGSTLLVVGGLIYSIFAGREGCHSSSKRYPAYQYPDAYTVVPTRKGPASLAGTKRSESRKSRNTSRSGDSSISGVTSITRTTASNSSGVTSITKTTDSNEYV</sequence>
<dbReference type="GO" id="GO:0005198">
    <property type="term" value="F:structural molecule activity"/>
    <property type="evidence" value="ECO:0007669"/>
    <property type="project" value="InterPro"/>
</dbReference>
<evidence type="ECO:0000256" key="4">
    <source>
        <dbReference type="ARBA" id="ARBA00022427"/>
    </source>
</evidence>
<evidence type="ECO:0000256" key="10">
    <source>
        <dbReference type="SAM" id="MobiDB-lite"/>
    </source>
</evidence>
<dbReference type="GO" id="GO:0005923">
    <property type="term" value="C:bicellular tight junction"/>
    <property type="evidence" value="ECO:0007669"/>
    <property type="project" value="UniProtKB-SubCell"/>
</dbReference>
<evidence type="ECO:0000256" key="1">
    <source>
        <dbReference type="ARBA" id="ARBA00004435"/>
    </source>
</evidence>
<feature type="transmembrane region" description="Helical" evidence="11">
    <location>
        <begin position="59"/>
        <end position="84"/>
    </location>
</feature>
<dbReference type="STRING" id="52904.ENSSMAP00000027072"/>
<accession>A0A2U9C9M0</accession>
<evidence type="ECO:0000256" key="8">
    <source>
        <dbReference type="ARBA" id="ARBA00022989"/>
    </source>
</evidence>
<dbReference type="Pfam" id="PF00822">
    <property type="entry name" value="PMP22_Claudin"/>
    <property type="match status" value="1"/>
</dbReference>
<dbReference type="Gene3D" id="1.20.140.150">
    <property type="match status" value="1"/>
</dbReference>
<dbReference type="PROSITE" id="PS01346">
    <property type="entry name" value="CLAUDIN"/>
    <property type="match status" value="1"/>
</dbReference>
<evidence type="ECO:0000256" key="3">
    <source>
        <dbReference type="ARBA" id="ARBA00008295"/>
    </source>
</evidence>
<evidence type="ECO:0000256" key="5">
    <source>
        <dbReference type="ARBA" id="ARBA00022475"/>
    </source>
</evidence>
<evidence type="ECO:0000256" key="6">
    <source>
        <dbReference type="ARBA" id="ARBA00022692"/>
    </source>
</evidence>
<keyword evidence="9 11" id="KW-0472">Membrane</keyword>
<keyword evidence="4" id="KW-0796">Tight junction</keyword>
<dbReference type="AlphaFoldDB" id="A0A2U9C9M0"/>
<feature type="transmembrane region" description="Helical" evidence="11">
    <location>
        <begin position="169"/>
        <end position="191"/>
    </location>
</feature>
<dbReference type="InterPro" id="IPR004031">
    <property type="entry name" value="PMP22/EMP/MP20/Claudin"/>
</dbReference>
<keyword evidence="6 11" id="KW-0812">Transmembrane</keyword>
<gene>
    <name evidence="12" type="ORF">SMAX5B_018353</name>
</gene>
<evidence type="ECO:0000313" key="12">
    <source>
        <dbReference type="EMBL" id="AWP13178.1"/>
    </source>
</evidence>
<name>A0A2U9C9M0_SCOMX</name>
<evidence type="ECO:0000256" key="7">
    <source>
        <dbReference type="ARBA" id="ARBA00022949"/>
    </source>
</evidence>
<protein>
    <submittedName>
        <fullName evidence="12">Uncharacterized protein</fullName>
    </submittedName>
</protein>
<evidence type="ECO:0000256" key="11">
    <source>
        <dbReference type="SAM" id="Phobius"/>
    </source>
</evidence>